<dbReference type="SUPFAM" id="SSF51735">
    <property type="entry name" value="NAD(P)-binding Rossmann-fold domains"/>
    <property type="match status" value="1"/>
</dbReference>
<proteinExistence type="predicted"/>
<dbReference type="AlphaFoldDB" id="A0A4U9IPT5"/>
<evidence type="ECO:0000259" key="3">
    <source>
        <dbReference type="Pfam" id="PF03446"/>
    </source>
</evidence>
<dbReference type="EMBL" id="LR590464">
    <property type="protein sequence ID" value="VTP80222.1"/>
    <property type="molecule type" value="Genomic_DNA"/>
</dbReference>
<dbReference type="Proteomes" id="UP000310719">
    <property type="component" value="Chromosome"/>
</dbReference>
<reference evidence="4 5" key="1">
    <citation type="submission" date="2019-05" db="EMBL/GenBank/DDBJ databases">
        <authorList>
            <consortium name="Pathogen Informatics"/>
        </authorList>
    </citation>
    <scope>NUCLEOTIDE SEQUENCE [LARGE SCALE GENOMIC DNA]</scope>
    <source>
        <strain evidence="4 5">NCTC13032</strain>
    </source>
</reference>
<dbReference type="EC" id="1.1.1.60" evidence="4"/>
<dbReference type="GO" id="GO:0008679">
    <property type="term" value="F:2-hydroxy-3-oxopropionate reductase activity"/>
    <property type="evidence" value="ECO:0007669"/>
    <property type="project" value="UniProtKB-EC"/>
</dbReference>
<dbReference type="InterPro" id="IPR006115">
    <property type="entry name" value="6PGDH_NADP-bd"/>
</dbReference>
<dbReference type="Gene3D" id="3.40.50.720">
    <property type="entry name" value="NAD(P)-binding Rossmann-like Domain"/>
    <property type="match status" value="1"/>
</dbReference>
<accession>A0A4U9IPT5</accession>
<dbReference type="PANTHER" id="PTHR22981">
    <property type="entry name" value="3-HYDROXYISOBUTYRATE DEHYDROGENASE-RELATED"/>
    <property type="match status" value="1"/>
</dbReference>
<keyword evidence="1 4" id="KW-0560">Oxidoreductase</keyword>
<keyword evidence="2" id="KW-0520">NAD</keyword>
<name>A0A4U9IPT5_9ENTR</name>
<dbReference type="Pfam" id="PF03446">
    <property type="entry name" value="NAD_binding_2"/>
    <property type="match status" value="1"/>
</dbReference>
<dbReference type="PANTHER" id="PTHR22981:SF7">
    <property type="entry name" value="3-HYDROXYISOBUTYRATE DEHYDROGENASE, MITOCHONDRIAL"/>
    <property type="match status" value="1"/>
</dbReference>
<evidence type="ECO:0000256" key="2">
    <source>
        <dbReference type="ARBA" id="ARBA00023027"/>
    </source>
</evidence>
<dbReference type="InterPro" id="IPR036291">
    <property type="entry name" value="NAD(P)-bd_dom_sf"/>
</dbReference>
<evidence type="ECO:0000313" key="4">
    <source>
        <dbReference type="EMBL" id="VTP80222.1"/>
    </source>
</evidence>
<evidence type="ECO:0000313" key="5">
    <source>
        <dbReference type="Proteomes" id="UP000310719"/>
    </source>
</evidence>
<sequence>MLDAPVSGGEPKAIDGTLSVMVGGDKAIFDKYYDLLKAMAGSVVHTGGNWRR</sequence>
<protein>
    <submittedName>
        <fullName evidence="4">2-hydroxy-3-oxopropionate reductase</fullName>
        <ecNumber evidence="4">1.1.1.60</ecNumber>
    </submittedName>
</protein>
<evidence type="ECO:0000256" key="1">
    <source>
        <dbReference type="ARBA" id="ARBA00023002"/>
    </source>
</evidence>
<dbReference type="GO" id="GO:0050661">
    <property type="term" value="F:NADP binding"/>
    <property type="evidence" value="ECO:0007669"/>
    <property type="project" value="InterPro"/>
</dbReference>
<feature type="domain" description="6-phosphogluconate dehydrogenase NADP-binding" evidence="3">
    <location>
        <begin position="1"/>
        <end position="47"/>
    </location>
</feature>
<gene>
    <name evidence="4" type="primary">garR_4</name>
    <name evidence="4" type="ORF">NCTC13032_06509</name>
</gene>
<organism evidence="4 5">
    <name type="scientific">Leclercia adecarboxylata</name>
    <dbReference type="NCBI Taxonomy" id="83655"/>
    <lineage>
        <taxon>Bacteria</taxon>
        <taxon>Pseudomonadati</taxon>
        <taxon>Pseudomonadota</taxon>
        <taxon>Gammaproteobacteria</taxon>
        <taxon>Enterobacterales</taxon>
        <taxon>Enterobacteriaceae</taxon>
        <taxon>Leclercia</taxon>
    </lineage>
</organism>